<sequence>MGWVVGRSVLGVRAGGVLGAIAVVAGVTALWGRPPGGADPTARDALAGIAAGAVGIALGLLFLWALIPPTPPATLP</sequence>
<reference evidence="2 3" key="1">
    <citation type="submission" date="2018-11" db="EMBL/GenBank/DDBJ databases">
        <title>Microbial catabolism of amino acid.</title>
        <authorList>
            <person name="Hibi M."/>
            <person name="Ogawa J."/>
        </authorList>
    </citation>
    <scope>NUCLEOTIDE SEQUENCE [LARGE SCALE GENOMIC DNA]</scope>
    <source>
        <strain evidence="2 3">C31-06</strain>
    </source>
</reference>
<keyword evidence="1" id="KW-0812">Transmembrane</keyword>
<evidence type="ECO:0000256" key="1">
    <source>
        <dbReference type="SAM" id="Phobius"/>
    </source>
</evidence>
<protein>
    <submittedName>
        <fullName evidence="2">Uncharacterized protein</fullName>
    </submittedName>
</protein>
<dbReference type="AlphaFoldDB" id="A0A402CJH0"/>
<keyword evidence="3" id="KW-1185">Reference proteome</keyword>
<accession>A0A402CJH0</accession>
<evidence type="ECO:0000313" key="2">
    <source>
        <dbReference type="EMBL" id="GCE43754.1"/>
    </source>
</evidence>
<keyword evidence="1" id="KW-0472">Membrane</keyword>
<feature type="transmembrane region" description="Helical" evidence="1">
    <location>
        <begin position="12"/>
        <end position="33"/>
    </location>
</feature>
<gene>
    <name evidence="2" type="ORF">Rhow_008052</name>
</gene>
<dbReference type="EMBL" id="BHYM01000080">
    <property type="protein sequence ID" value="GCE43754.1"/>
    <property type="molecule type" value="Genomic_DNA"/>
</dbReference>
<evidence type="ECO:0000313" key="3">
    <source>
        <dbReference type="Proteomes" id="UP000287519"/>
    </source>
</evidence>
<dbReference type="RefSeq" id="WP_124395461.1">
    <property type="nucleotide sequence ID" value="NZ_BHYM01000080.1"/>
</dbReference>
<name>A0A402CJH0_RHOWR</name>
<proteinExistence type="predicted"/>
<feature type="transmembrane region" description="Helical" evidence="1">
    <location>
        <begin position="45"/>
        <end position="67"/>
    </location>
</feature>
<dbReference type="Proteomes" id="UP000287519">
    <property type="component" value="Unassembled WGS sequence"/>
</dbReference>
<organism evidence="2 3">
    <name type="scientific">Rhodococcus wratislaviensis</name>
    <name type="common">Tsukamurella wratislaviensis</name>
    <dbReference type="NCBI Taxonomy" id="44752"/>
    <lineage>
        <taxon>Bacteria</taxon>
        <taxon>Bacillati</taxon>
        <taxon>Actinomycetota</taxon>
        <taxon>Actinomycetes</taxon>
        <taxon>Mycobacteriales</taxon>
        <taxon>Nocardiaceae</taxon>
        <taxon>Rhodococcus</taxon>
    </lineage>
</organism>
<keyword evidence="1" id="KW-1133">Transmembrane helix</keyword>
<comment type="caution">
    <text evidence="2">The sequence shown here is derived from an EMBL/GenBank/DDBJ whole genome shotgun (WGS) entry which is preliminary data.</text>
</comment>